<keyword evidence="2" id="KW-1185">Reference proteome</keyword>
<dbReference type="EMBL" id="GL445963">
    <property type="protein sequence ID" value="EFN88739.1"/>
    <property type="molecule type" value="Genomic_DNA"/>
</dbReference>
<protein>
    <recommendedName>
        <fullName evidence="3">Transposable element Tc3 transposase</fullName>
    </recommendedName>
</protein>
<reference evidence="1 2" key="1">
    <citation type="journal article" date="2010" name="Science">
        <title>Genomic comparison of the ants Camponotus floridanus and Harpegnathos saltator.</title>
        <authorList>
            <person name="Bonasio R."/>
            <person name="Zhang G."/>
            <person name="Ye C."/>
            <person name="Mutti N.S."/>
            <person name="Fang X."/>
            <person name="Qin N."/>
            <person name="Donahue G."/>
            <person name="Yang P."/>
            <person name="Li Q."/>
            <person name="Li C."/>
            <person name="Zhang P."/>
            <person name="Huang Z."/>
            <person name="Berger S.L."/>
            <person name="Reinberg D."/>
            <person name="Wang J."/>
            <person name="Liebig J."/>
        </authorList>
    </citation>
    <scope>NUCLEOTIDE SEQUENCE [LARGE SCALE GENOMIC DNA]</scope>
    <source>
        <strain evidence="1 2">R22 G/1</strain>
    </source>
</reference>
<sequence length="56" mass="6655">HSLYSFGNYLDATFPHRWIGRDSRVWWLSSSPDLTPLGFYLWGFFKDAVFRQPLTT</sequence>
<name>E2B6E3_HARSA</name>
<feature type="non-terminal residue" evidence="1">
    <location>
        <position position="1"/>
    </location>
</feature>
<dbReference type="InParanoid" id="E2B6E3"/>
<evidence type="ECO:0008006" key="3">
    <source>
        <dbReference type="Google" id="ProtNLM"/>
    </source>
</evidence>
<accession>E2B6E3</accession>
<proteinExistence type="predicted"/>
<gene>
    <name evidence="1" type="ORF">EAI_04330</name>
</gene>
<dbReference type="PANTHER" id="PTHR47326:SF1">
    <property type="entry name" value="HTH PSQ-TYPE DOMAIN-CONTAINING PROTEIN"/>
    <property type="match status" value="1"/>
</dbReference>
<dbReference type="Proteomes" id="UP000008237">
    <property type="component" value="Unassembled WGS sequence"/>
</dbReference>
<feature type="non-terminal residue" evidence="1">
    <location>
        <position position="56"/>
    </location>
</feature>
<evidence type="ECO:0000313" key="2">
    <source>
        <dbReference type="Proteomes" id="UP000008237"/>
    </source>
</evidence>
<organism evidence="2">
    <name type="scientific">Harpegnathos saltator</name>
    <name type="common">Jerdon's jumping ant</name>
    <dbReference type="NCBI Taxonomy" id="610380"/>
    <lineage>
        <taxon>Eukaryota</taxon>
        <taxon>Metazoa</taxon>
        <taxon>Ecdysozoa</taxon>
        <taxon>Arthropoda</taxon>
        <taxon>Hexapoda</taxon>
        <taxon>Insecta</taxon>
        <taxon>Pterygota</taxon>
        <taxon>Neoptera</taxon>
        <taxon>Endopterygota</taxon>
        <taxon>Hymenoptera</taxon>
        <taxon>Apocrita</taxon>
        <taxon>Aculeata</taxon>
        <taxon>Formicoidea</taxon>
        <taxon>Formicidae</taxon>
        <taxon>Ponerinae</taxon>
        <taxon>Ponerini</taxon>
        <taxon>Harpegnathos</taxon>
    </lineage>
</organism>
<dbReference type="PANTHER" id="PTHR47326">
    <property type="entry name" value="TRANSPOSABLE ELEMENT TC3 TRANSPOSASE-LIKE PROTEIN"/>
    <property type="match status" value="1"/>
</dbReference>
<dbReference type="AlphaFoldDB" id="E2B6E3"/>
<evidence type="ECO:0000313" key="1">
    <source>
        <dbReference type="EMBL" id="EFN88739.1"/>
    </source>
</evidence>